<dbReference type="InterPro" id="IPR029055">
    <property type="entry name" value="Ntn_hydrolases_N"/>
</dbReference>
<comment type="subunit">
    <text evidence="9">Component of the proteasome complex.</text>
</comment>
<keyword evidence="11" id="KW-1185">Reference proteome</keyword>
<keyword evidence="7 9" id="KW-0539">Nucleus</keyword>
<dbReference type="InterPro" id="IPR023333">
    <property type="entry name" value="Proteasome_suB-type"/>
</dbReference>
<dbReference type="PRINTS" id="PR00141">
    <property type="entry name" value="PROTEASOME"/>
</dbReference>
<dbReference type="Gene3D" id="3.60.20.10">
    <property type="entry name" value="Glutamine Phosphoribosylpyrophosphate, subunit 1, domain 1"/>
    <property type="match status" value="1"/>
</dbReference>
<dbReference type="VEuPathDB" id="PiroplasmaDB:BBBOND_0105870"/>
<feature type="active site" description="Nucleophile" evidence="8">
    <location>
        <position position="41"/>
    </location>
</feature>
<comment type="subcellular location">
    <subcellularLocation>
        <location evidence="9">Cytoplasm</location>
    </subcellularLocation>
    <subcellularLocation>
        <location evidence="9">Nucleus</location>
    </subcellularLocation>
</comment>
<evidence type="ECO:0000256" key="6">
    <source>
        <dbReference type="ARBA" id="ARBA00022942"/>
    </source>
</evidence>
<evidence type="ECO:0000256" key="7">
    <source>
        <dbReference type="ARBA" id="ARBA00023242"/>
    </source>
</evidence>
<dbReference type="PANTHER" id="PTHR32194">
    <property type="entry name" value="METALLOPROTEASE TLDD"/>
    <property type="match status" value="1"/>
</dbReference>
<dbReference type="SUPFAM" id="SSF56235">
    <property type="entry name" value="N-terminal nucleophile aminohydrolases (Ntn hydrolases)"/>
    <property type="match status" value="1"/>
</dbReference>
<keyword evidence="5" id="KW-0378">Hydrolase</keyword>
<evidence type="ECO:0000256" key="4">
    <source>
        <dbReference type="ARBA" id="ARBA00022698"/>
    </source>
</evidence>
<dbReference type="GO" id="GO:0004298">
    <property type="term" value="F:threonine-type endopeptidase activity"/>
    <property type="evidence" value="ECO:0007669"/>
    <property type="project" value="UniProtKB-KW"/>
</dbReference>
<dbReference type="InterPro" id="IPR000243">
    <property type="entry name" value="Pept_T1A_subB"/>
</dbReference>
<evidence type="ECO:0000256" key="1">
    <source>
        <dbReference type="ARBA" id="ARBA00001198"/>
    </source>
</evidence>
<dbReference type="GO" id="GO:0005839">
    <property type="term" value="C:proteasome core complex"/>
    <property type="evidence" value="ECO:0007669"/>
    <property type="project" value="InterPro"/>
</dbReference>
<gene>
    <name evidence="10" type="ORF">BBBOND_0105870</name>
</gene>
<dbReference type="OrthoDB" id="429533at2759"/>
<dbReference type="InterPro" id="IPR016050">
    <property type="entry name" value="Proteasome_bsu_CS"/>
</dbReference>
<comment type="similarity">
    <text evidence="9">Belongs to the peptidase T1B family.</text>
</comment>
<keyword evidence="4" id="KW-0888">Threonine protease</keyword>
<dbReference type="EMBL" id="LK391707">
    <property type="protein sequence ID" value="CDR94278.1"/>
    <property type="molecule type" value="Genomic_DNA"/>
</dbReference>
<dbReference type="InterPro" id="IPR001353">
    <property type="entry name" value="Proteasome_sua/b"/>
</dbReference>
<dbReference type="GO" id="GO:0005737">
    <property type="term" value="C:cytoplasm"/>
    <property type="evidence" value="ECO:0007669"/>
    <property type="project" value="UniProtKB-SubCell"/>
</dbReference>
<evidence type="ECO:0000313" key="11">
    <source>
        <dbReference type="Proteomes" id="UP000033188"/>
    </source>
</evidence>
<dbReference type="KEGG" id="bbig:BBBOND_0105870"/>
<evidence type="ECO:0000256" key="3">
    <source>
        <dbReference type="ARBA" id="ARBA00022670"/>
    </source>
</evidence>
<evidence type="ECO:0000256" key="2">
    <source>
        <dbReference type="ARBA" id="ARBA00022490"/>
    </source>
</evidence>
<keyword evidence="6 9" id="KW-0647">Proteasome</keyword>
<comment type="function">
    <text evidence="9">Component of the proteasome, a multicatalytic proteinase complex which is characterized by its ability to cleave peptides with Arg, Phe, Tyr, Leu, and Glu adjacent to the leaving group at neutral or slightly basic pH. The proteasome has an ATP-dependent proteolytic activity.</text>
</comment>
<keyword evidence="2 9" id="KW-0963">Cytoplasm</keyword>
<dbReference type="STRING" id="5866.A0A061D0X5"/>
<dbReference type="OMA" id="GTQVDLC"/>
<reference evidence="11" key="1">
    <citation type="journal article" date="2014" name="Nucleic Acids Res.">
        <title>The evolutionary dynamics of variant antigen genes in Babesia reveal a history of genomic innovation underlying host-parasite interaction.</title>
        <authorList>
            <person name="Jackson A.P."/>
            <person name="Otto T.D."/>
            <person name="Darby A."/>
            <person name="Ramaprasad A."/>
            <person name="Xia D."/>
            <person name="Echaide I.E."/>
            <person name="Farber M."/>
            <person name="Gahlot S."/>
            <person name="Gamble J."/>
            <person name="Gupta D."/>
            <person name="Gupta Y."/>
            <person name="Jackson L."/>
            <person name="Malandrin L."/>
            <person name="Malas T.B."/>
            <person name="Moussa E."/>
            <person name="Nair M."/>
            <person name="Reid A.J."/>
            <person name="Sanders M."/>
            <person name="Sharma J."/>
            <person name="Tracey A."/>
            <person name="Quail M.A."/>
            <person name="Weir W."/>
            <person name="Wastling J.M."/>
            <person name="Hall N."/>
            <person name="Willadsen P."/>
            <person name="Lingelbach K."/>
            <person name="Shiels B."/>
            <person name="Tait A."/>
            <person name="Berriman M."/>
            <person name="Allred D.R."/>
            <person name="Pain A."/>
        </authorList>
    </citation>
    <scope>NUCLEOTIDE SEQUENCE [LARGE SCALE GENOMIC DNA]</scope>
    <source>
        <strain evidence="11">Bond</strain>
    </source>
</reference>
<dbReference type="PANTHER" id="PTHR32194:SF4">
    <property type="entry name" value="PROTEASOME SUBUNIT BETA TYPE-7"/>
    <property type="match status" value="1"/>
</dbReference>
<accession>A0A061D0X5</accession>
<protein>
    <recommendedName>
        <fullName evidence="9">Proteasome subunit beta</fullName>
    </recommendedName>
</protein>
<comment type="catalytic activity">
    <reaction evidence="1">
        <text>Cleavage of peptide bonds with very broad specificity.</text>
        <dbReference type="EC" id="3.4.25.1"/>
    </reaction>
</comment>
<dbReference type="GO" id="GO:0005634">
    <property type="term" value="C:nucleus"/>
    <property type="evidence" value="ECO:0007669"/>
    <property type="project" value="UniProtKB-SubCell"/>
</dbReference>
<dbReference type="Proteomes" id="UP000033188">
    <property type="component" value="Chromosome 1"/>
</dbReference>
<dbReference type="PROSITE" id="PS00854">
    <property type="entry name" value="PROTEASOME_BETA_1"/>
    <property type="match status" value="1"/>
</dbReference>
<dbReference type="AlphaFoldDB" id="A0A061D0X5"/>
<evidence type="ECO:0000256" key="8">
    <source>
        <dbReference type="PIRSR" id="PIRSR600243-1"/>
    </source>
</evidence>
<evidence type="ECO:0000256" key="5">
    <source>
        <dbReference type="ARBA" id="ARBA00022801"/>
    </source>
</evidence>
<dbReference type="PROSITE" id="PS51476">
    <property type="entry name" value="PROTEASOME_BETA_2"/>
    <property type="match status" value="1"/>
</dbReference>
<dbReference type="RefSeq" id="XP_012766464.1">
    <property type="nucleotide sequence ID" value="XM_012911010.1"/>
</dbReference>
<evidence type="ECO:0000256" key="9">
    <source>
        <dbReference type="RuleBase" id="RU004203"/>
    </source>
</evidence>
<organism evidence="10 11">
    <name type="scientific">Babesia bigemina</name>
    <dbReference type="NCBI Taxonomy" id="5866"/>
    <lineage>
        <taxon>Eukaryota</taxon>
        <taxon>Sar</taxon>
        <taxon>Alveolata</taxon>
        <taxon>Apicomplexa</taxon>
        <taxon>Aconoidasida</taxon>
        <taxon>Piroplasmida</taxon>
        <taxon>Babesiidae</taxon>
        <taxon>Babesia</taxon>
    </lineage>
</organism>
<sequence>MDFSYVRDYMSQHGGWDFANCARNARIKDSVKGFKVLKTGTTICGVLVKEGVVLAADTRATAGPIVADKNCSKLHRISDFIYCAGAGIAADLEHTTLWLENNIELMRLNLKQRPKVQMCVSMLVHELFKYQGYKQCALILGGYDTLGPHLFSVSPRGSSDSLPFCTMGSGSLNAMSVLEEGYRDGMTIAEAVALATKAISAGILNDLGSGGNVDVCVIDRHGAKHTRAHAVVGSRTYAPIPRSIPLGATAVLREKILRIKDQIIVEDIEVD</sequence>
<dbReference type="Pfam" id="PF00227">
    <property type="entry name" value="Proteasome"/>
    <property type="match status" value="1"/>
</dbReference>
<dbReference type="GeneID" id="24562819"/>
<name>A0A061D0X5_BABBI</name>
<proteinExistence type="inferred from homology"/>
<dbReference type="GO" id="GO:0051603">
    <property type="term" value="P:proteolysis involved in protein catabolic process"/>
    <property type="evidence" value="ECO:0007669"/>
    <property type="project" value="InterPro"/>
</dbReference>
<keyword evidence="3" id="KW-0645">Protease</keyword>
<dbReference type="CDD" id="cd03763">
    <property type="entry name" value="proteasome_beta_type_7"/>
    <property type="match status" value="1"/>
</dbReference>
<evidence type="ECO:0000313" key="10">
    <source>
        <dbReference type="EMBL" id="CDR94278.1"/>
    </source>
</evidence>